<evidence type="ECO:0000313" key="1">
    <source>
        <dbReference type="EMBL" id="KAJ4702226.1"/>
    </source>
</evidence>
<keyword evidence="2" id="KW-1185">Reference proteome</keyword>
<dbReference type="EMBL" id="CM051407">
    <property type="protein sequence ID" value="KAJ4702226.1"/>
    <property type="molecule type" value="Genomic_DNA"/>
</dbReference>
<evidence type="ECO:0000313" key="2">
    <source>
        <dbReference type="Proteomes" id="UP001164539"/>
    </source>
</evidence>
<accession>A0ACC1WSS4</accession>
<proteinExistence type="predicted"/>
<protein>
    <submittedName>
        <fullName evidence="1">Alcohol dehydrogenase</fullName>
    </submittedName>
</protein>
<dbReference type="Proteomes" id="UP001164539">
    <property type="component" value="Chromosome 14"/>
</dbReference>
<gene>
    <name evidence="1" type="ORF">OWV82_025337</name>
</gene>
<sequence>MDNENLPSIIAGKPIRCRAAICRAPGEPLVIEEITVDPPKSHEVRVRIICTSLCYSDVTFWKMKDFPAVFPRILGHEAIGIVESVGENVIEVAEGDIVIPHFLADCMECADCKSKKSNLCSMFPFKVSPWMPRYQTSRFKDLKGETIHHFLSVSSFTEYTVVDIAHVVKVDPAVPPNRACLLSCGVSTGVGAAWRTANVEAGTTVAIFGLGSIGLAVAEGARICGATRIIGVDVNPEKFEIGKMFGVTDFVHSKNCGGKSVSQVIIEMTDGGADYCFECVGLASLVHEAYASCRKGWGKTIVLGVDKPGSQLRFSSFEVLHHGKVLMGSLFGGLKAKSDIPILLKRYMDKELELDKFVTHEMRFEDINKAFDLLKEGKCLRCVIWMDK</sequence>
<organism evidence="1 2">
    <name type="scientific">Melia azedarach</name>
    <name type="common">Chinaberry tree</name>
    <dbReference type="NCBI Taxonomy" id="155640"/>
    <lineage>
        <taxon>Eukaryota</taxon>
        <taxon>Viridiplantae</taxon>
        <taxon>Streptophyta</taxon>
        <taxon>Embryophyta</taxon>
        <taxon>Tracheophyta</taxon>
        <taxon>Spermatophyta</taxon>
        <taxon>Magnoliopsida</taxon>
        <taxon>eudicotyledons</taxon>
        <taxon>Gunneridae</taxon>
        <taxon>Pentapetalae</taxon>
        <taxon>rosids</taxon>
        <taxon>malvids</taxon>
        <taxon>Sapindales</taxon>
        <taxon>Meliaceae</taxon>
        <taxon>Melia</taxon>
    </lineage>
</organism>
<reference evidence="1 2" key="1">
    <citation type="journal article" date="2023" name="Science">
        <title>Complex scaffold remodeling in plant triterpene biosynthesis.</title>
        <authorList>
            <person name="De La Pena R."/>
            <person name="Hodgson H."/>
            <person name="Liu J.C."/>
            <person name="Stephenson M.J."/>
            <person name="Martin A.C."/>
            <person name="Owen C."/>
            <person name="Harkess A."/>
            <person name="Leebens-Mack J."/>
            <person name="Jimenez L.E."/>
            <person name="Osbourn A."/>
            <person name="Sattely E.S."/>
        </authorList>
    </citation>
    <scope>NUCLEOTIDE SEQUENCE [LARGE SCALE GENOMIC DNA]</scope>
    <source>
        <strain evidence="2">cv. JPN11</strain>
        <tissue evidence="1">Leaf</tissue>
    </source>
</reference>
<comment type="caution">
    <text evidence="1">The sequence shown here is derived from an EMBL/GenBank/DDBJ whole genome shotgun (WGS) entry which is preliminary data.</text>
</comment>
<name>A0ACC1WSS4_MELAZ</name>